<keyword evidence="2 7" id="KW-0813">Transport</keyword>
<dbReference type="Gene3D" id="1.10.3720.10">
    <property type="entry name" value="MetI-like"/>
    <property type="match status" value="1"/>
</dbReference>
<evidence type="ECO:0000256" key="7">
    <source>
        <dbReference type="RuleBase" id="RU363032"/>
    </source>
</evidence>
<comment type="caution">
    <text evidence="9">The sequence shown here is derived from an EMBL/GenBank/DDBJ whole genome shotgun (WGS) entry which is preliminary data.</text>
</comment>
<feature type="transmembrane region" description="Helical" evidence="7">
    <location>
        <begin position="437"/>
        <end position="458"/>
    </location>
</feature>
<evidence type="ECO:0000256" key="4">
    <source>
        <dbReference type="ARBA" id="ARBA00022692"/>
    </source>
</evidence>
<keyword evidence="6 7" id="KW-0472">Membrane</keyword>
<dbReference type="RefSeq" id="WP_055684475.1">
    <property type="nucleotide sequence ID" value="NZ_LJBJ02000002.1"/>
</dbReference>
<dbReference type="AlphaFoldDB" id="A0A199NUN3"/>
<dbReference type="InterPro" id="IPR035906">
    <property type="entry name" value="MetI-like_sf"/>
</dbReference>
<feature type="transmembrane region" description="Helical" evidence="7">
    <location>
        <begin position="290"/>
        <end position="311"/>
    </location>
</feature>
<keyword evidence="3" id="KW-1003">Cell membrane</keyword>
<reference evidence="9" key="1">
    <citation type="submission" date="2016-06" db="EMBL/GenBank/DDBJ databases">
        <title>Identification of putative biosynthetic pathways for the production of bioactive secondary metabolites by the marine actinomycete Kocuria kristinae RUTW2-3.</title>
        <authorList>
            <person name="Waterworth S.C."/>
            <person name="Walmsley T.A."/>
            <person name="Matongo T."/>
            <person name="Davies-Coleman M.T."/>
            <person name="Dorrington R.A."/>
        </authorList>
    </citation>
    <scope>NUCLEOTIDE SEQUENCE [LARGE SCALE GENOMIC DNA]</scope>
    <source>
        <strain evidence="9">RUTW2-3</strain>
    </source>
</reference>
<name>A0A199NUN3_9MICC</name>
<dbReference type="InterPro" id="IPR000515">
    <property type="entry name" value="MetI-like"/>
</dbReference>
<feature type="transmembrane region" description="Helical" evidence="7">
    <location>
        <begin position="107"/>
        <end position="130"/>
    </location>
</feature>
<comment type="subcellular location">
    <subcellularLocation>
        <location evidence="1 7">Cell membrane</location>
        <topology evidence="1 7">Multi-pass membrane protein</topology>
    </subcellularLocation>
</comment>
<sequence>MLMYTVRRLVAAVLILFAATFLVYVLVTYAGDPLQEFRENPSPTAQSQMLAREKALHLDVPLIPRYFMWLGGALGCLNPLGTTCDLGTTFQGQAVTDALKGAIAQTLTLITAATILAIIIGVALGVVAALRQYSTLDYGITFLAFVCYSLPSFWIAVLLKQYGAIGFNNFLRNPTIGVASAAAVGLVAGIIWFLASYGRMRTRVLLGLFGFALTFAILIFLSVTRWFARPSLGLPLIAILGVLTAVAFTFLLAGLRNRTALYAGIASVVVGLALYFPIQPLLNRATWLMMLLLGILTLLIGAGIGWVVGRLRRTYDLGQSVKVAMWTAFIVAGLTVLDRFMQSWPAYMRDGRISGRPIATANSATPGMDGNFWITGIDSYTHLILPTIALTLLALASYSRYSRASMLEIMSQDYIRTARAKGVSERSVVVKHAFRNALIPLATLVAFDIGGIIGGAVITEKVFGFSGMGNLFNDSLGQLDIYPIMGFFLITGITAMVFNLVADLLYSVLDPRVRVKA</sequence>
<evidence type="ECO:0000256" key="5">
    <source>
        <dbReference type="ARBA" id="ARBA00022989"/>
    </source>
</evidence>
<evidence type="ECO:0000256" key="3">
    <source>
        <dbReference type="ARBA" id="ARBA00022475"/>
    </source>
</evidence>
<feature type="transmembrane region" description="Helical" evidence="7">
    <location>
        <begin position="260"/>
        <end position="278"/>
    </location>
</feature>
<feature type="transmembrane region" description="Helical" evidence="7">
    <location>
        <begin position="481"/>
        <end position="506"/>
    </location>
</feature>
<dbReference type="PROSITE" id="PS50928">
    <property type="entry name" value="ABC_TM1"/>
    <property type="match status" value="1"/>
</dbReference>
<organism evidence="9 10">
    <name type="scientific">Rothia kristinae</name>
    <dbReference type="NCBI Taxonomy" id="37923"/>
    <lineage>
        <taxon>Bacteria</taxon>
        <taxon>Bacillati</taxon>
        <taxon>Actinomycetota</taxon>
        <taxon>Actinomycetes</taxon>
        <taxon>Micrococcales</taxon>
        <taxon>Micrococcaceae</taxon>
        <taxon>Rothia</taxon>
    </lineage>
</organism>
<feature type="transmembrane region" description="Helical" evidence="7">
    <location>
        <begin position="380"/>
        <end position="398"/>
    </location>
</feature>
<evidence type="ECO:0000259" key="8">
    <source>
        <dbReference type="PROSITE" id="PS50928"/>
    </source>
</evidence>
<evidence type="ECO:0000256" key="1">
    <source>
        <dbReference type="ARBA" id="ARBA00004651"/>
    </source>
</evidence>
<feature type="transmembrane region" description="Helical" evidence="7">
    <location>
        <begin position="142"/>
        <end position="163"/>
    </location>
</feature>
<evidence type="ECO:0000256" key="2">
    <source>
        <dbReference type="ARBA" id="ARBA00022448"/>
    </source>
</evidence>
<dbReference type="SUPFAM" id="SSF161098">
    <property type="entry name" value="MetI-like"/>
    <property type="match status" value="1"/>
</dbReference>
<dbReference type="GO" id="GO:0005886">
    <property type="term" value="C:plasma membrane"/>
    <property type="evidence" value="ECO:0007669"/>
    <property type="project" value="UniProtKB-SubCell"/>
</dbReference>
<evidence type="ECO:0000256" key="6">
    <source>
        <dbReference type="ARBA" id="ARBA00023136"/>
    </source>
</evidence>
<feature type="transmembrane region" description="Helical" evidence="7">
    <location>
        <begin position="323"/>
        <end position="341"/>
    </location>
</feature>
<dbReference type="Proteomes" id="UP000053171">
    <property type="component" value="Unassembled WGS sequence"/>
</dbReference>
<feature type="transmembrane region" description="Helical" evidence="7">
    <location>
        <begin position="175"/>
        <end position="197"/>
    </location>
</feature>
<dbReference type="GO" id="GO:0055085">
    <property type="term" value="P:transmembrane transport"/>
    <property type="evidence" value="ECO:0007669"/>
    <property type="project" value="InterPro"/>
</dbReference>
<feature type="domain" description="ABC transmembrane type-1" evidence="8">
    <location>
        <begin position="103"/>
        <end position="506"/>
    </location>
</feature>
<accession>A0A199NUN3</accession>
<proteinExistence type="inferred from homology"/>
<dbReference type="CDD" id="cd06261">
    <property type="entry name" value="TM_PBP2"/>
    <property type="match status" value="1"/>
</dbReference>
<evidence type="ECO:0000313" key="9">
    <source>
        <dbReference type="EMBL" id="OAX52627.1"/>
    </source>
</evidence>
<protein>
    <submittedName>
        <fullName evidence="9">ABC transporter permease</fullName>
    </submittedName>
</protein>
<gene>
    <name evidence="9" type="ORF">AN277_0201300</name>
</gene>
<feature type="transmembrane region" description="Helical" evidence="7">
    <location>
        <begin position="204"/>
        <end position="228"/>
    </location>
</feature>
<dbReference type="PANTHER" id="PTHR30465:SF0">
    <property type="entry name" value="OLIGOPEPTIDE TRANSPORT SYSTEM PERMEASE PROTEIN APPB"/>
    <property type="match status" value="1"/>
</dbReference>
<dbReference type="Pfam" id="PF00528">
    <property type="entry name" value="BPD_transp_1"/>
    <property type="match status" value="1"/>
</dbReference>
<keyword evidence="4 7" id="KW-0812">Transmembrane</keyword>
<dbReference type="PANTHER" id="PTHR30465">
    <property type="entry name" value="INNER MEMBRANE ABC TRANSPORTER"/>
    <property type="match status" value="1"/>
</dbReference>
<comment type="similarity">
    <text evidence="7">Belongs to the binding-protein-dependent transport system permease family.</text>
</comment>
<keyword evidence="10" id="KW-1185">Reference proteome</keyword>
<evidence type="ECO:0000313" key="10">
    <source>
        <dbReference type="Proteomes" id="UP000053171"/>
    </source>
</evidence>
<dbReference type="EMBL" id="LJBJ02000002">
    <property type="protein sequence ID" value="OAX52627.1"/>
    <property type="molecule type" value="Genomic_DNA"/>
</dbReference>
<keyword evidence="5 7" id="KW-1133">Transmembrane helix</keyword>
<feature type="transmembrane region" description="Helical" evidence="7">
    <location>
        <begin position="234"/>
        <end position="253"/>
    </location>
</feature>